<evidence type="ECO:0000256" key="1">
    <source>
        <dbReference type="ARBA" id="ARBA00004496"/>
    </source>
</evidence>
<dbReference type="RefSeq" id="WP_379983446.1">
    <property type="nucleotide sequence ID" value="NZ_JADIKD010000012.1"/>
</dbReference>
<proteinExistence type="predicted"/>
<sequence length="283" mass="31043">MTIHESVSAEVERDLKTYFSATPLLTVPTEDGLWTIRRRETSGSARPLLALPGIQGGSGIFCSLFARCDTQVELICADAPLLSEVDTMIRSTAQLLDQLDIGRIDLLGCSLGGYLAQAFAMAHPERVDRLVLSNSFYDASTYLQTLPSIDAIAASDAAVLLNKARISALSAPGIDAGSIRLQVVMATLLGPHQTAVQFKARMELLARTYPLPRTPLPDERVLLIDDSHDPVLPRPMRQAIRARYAASEHHAIPRGGHLPVVQQPDTFARLLFRWLRNTPFTTH</sequence>
<protein>
    <recommendedName>
        <fullName evidence="2">Maspardin</fullName>
    </recommendedName>
</protein>
<evidence type="ECO:0000256" key="3">
    <source>
        <dbReference type="ARBA" id="ARBA00022490"/>
    </source>
</evidence>
<dbReference type="SUPFAM" id="SSF53474">
    <property type="entry name" value="alpha/beta-Hydrolases"/>
    <property type="match status" value="1"/>
</dbReference>
<dbReference type="Gene3D" id="3.40.50.1820">
    <property type="entry name" value="alpha/beta hydrolase"/>
    <property type="match status" value="1"/>
</dbReference>
<dbReference type="InterPro" id="IPR000073">
    <property type="entry name" value="AB_hydrolase_1"/>
</dbReference>
<dbReference type="Proteomes" id="UP001620408">
    <property type="component" value="Unassembled WGS sequence"/>
</dbReference>
<dbReference type="PANTHER" id="PTHR15913">
    <property type="entry name" value="ACID CLUSTER PROTEIN 33"/>
    <property type="match status" value="1"/>
</dbReference>
<keyword evidence="3" id="KW-0963">Cytoplasm</keyword>
<dbReference type="PRINTS" id="PR00111">
    <property type="entry name" value="ABHYDROLASE"/>
</dbReference>
<keyword evidence="6" id="KW-1185">Reference proteome</keyword>
<keyword evidence="5" id="KW-0378">Hydrolase</keyword>
<accession>A0ABW8KAU8</accession>
<evidence type="ECO:0000313" key="5">
    <source>
        <dbReference type="EMBL" id="MFK2918932.1"/>
    </source>
</evidence>
<comment type="caution">
    <text evidence="5">The sequence shown here is derived from an EMBL/GenBank/DDBJ whole genome shotgun (WGS) entry which is preliminary data.</text>
</comment>
<dbReference type="InterPro" id="IPR026151">
    <property type="entry name" value="Maspardin"/>
</dbReference>
<feature type="domain" description="AB hydrolase-1" evidence="4">
    <location>
        <begin position="51"/>
        <end position="269"/>
    </location>
</feature>
<comment type="subcellular location">
    <subcellularLocation>
        <location evidence="1">Cytoplasm</location>
    </subcellularLocation>
</comment>
<organism evidence="5 6">
    <name type="scientific">Dyella koreensis</name>
    <dbReference type="NCBI Taxonomy" id="311235"/>
    <lineage>
        <taxon>Bacteria</taxon>
        <taxon>Pseudomonadati</taxon>
        <taxon>Pseudomonadota</taxon>
        <taxon>Gammaproteobacteria</taxon>
        <taxon>Lysobacterales</taxon>
        <taxon>Rhodanobacteraceae</taxon>
        <taxon>Dyella</taxon>
    </lineage>
</organism>
<evidence type="ECO:0000256" key="2">
    <source>
        <dbReference type="ARBA" id="ARBA00020148"/>
    </source>
</evidence>
<dbReference type="Pfam" id="PF12697">
    <property type="entry name" value="Abhydrolase_6"/>
    <property type="match status" value="1"/>
</dbReference>
<name>A0ABW8KAU8_9GAMM</name>
<dbReference type="PANTHER" id="PTHR15913:SF0">
    <property type="entry name" value="MASPARDIN"/>
    <property type="match status" value="1"/>
</dbReference>
<dbReference type="InterPro" id="IPR029058">
    <property type="entry name" value="AB_hydrolase_fold"/>
</dbReference>
<reference evidence="5 6" key="1">
    <citation type="submission" date="2020-10" db="EMBL/GenBank/DDBJ databases">
        <title>Phylogeny of dyella-like bacteria.</title>
        <authorList>
            <person name="Fu J."/>
        </authorList>
    </citation>
    <scope>NUCLEOTIDE SEQUENCE [LARGE SCALE GENOMIC DNA]</scope>
    <source>
        <strain evidence="5 6">BB4</strain>
    </source>
</reference>
<evidence type="ECO:0000259" key="4">
    <source>
        <dbReference type="Pfam" id="PF12697"/>
    </source>
</evidence>
<evidence type="ECO:0000313" key="6">
    <source>
        <dbReference type="Proteomes" id="UP001620408"/>
    </source>
</evidence>
<dbReference type="EMBL" id="JADIKD010000012">
    <property type="protein sequence ID" value="MFK2918932.1"/>
    <property type="molecule type" value="Genomic_DNA"/>
</dbReference>
<gene>
    <name evidence="5" type="ORF">ISS97_16795</name>
</gene>
<dbReference type="GO" id="GO:0016787">
    <property type="term" value="F:hydrolase activity"/>
    <property type="evidence" value="ECO:0007669"/>
    <property type="project" value="UniProtKB-KW"/>
</dbReference>